<dbReference type="PANTHER" id="PTHR11088:SF86">
    <property type="entry name" value="ADENYLATE ISOPENTENYLTRANSFERASE 4-RELATED"/>
    <property type="match status" value="1"/>
</dbReference>
<dbReference type="Proteomes" id="UP000594263">
    <property type="component" value="Unplaced"/>
</dbReference>
<dbReference type="GO" id="GO:0052381">
    <property type="term" value="F:tRNA dimethylallyltransferase activity"/>
    <property type="evidence" value="ECO:0007669"/>
    <property type="project" value="TreeGrafter"/>
</dbReference>
<dbReference type="GO" id="GO:0009824">
    <property type="term" value="F:AMP dimethylallyltransferase activity"/>
    <property type="evidence" value="ECO:0007669"/>
    <property type="project" value="TreeGrafter"/>
</dbReference>
<dbReference type="GO" id="GO:0005739">
    <property type="term" value="C:mitochondrion"/>
    <property type="evidence" value="ECO:0007669"/>
    <property type="project" value="TreeGrafter"/>
</dbReference>
<evidence type="ECO:0000256" key="1">
    <source>
        <dbReference type="ARBA" id="ARBA00005842"/>
    </source>
</evidence>
<feature type="region of interest" description="Disordered" evidence="6">
    <location>
        <begin position="33"/>
        <end position="61"/>
    </location>
</feature>
<dbReference type="SUPFAM" id="SSF52540">
    <property type="entry name" value="P-loop containing nucleoside triphosphate hydrolases"/>
    <property type="match status" value="1"/>
</dbReference>
<comment type="similarity">
    <text evidence="1">Belongs to the IPP transferase family.</text>
</comment>
<keyword evidence="4" id="KW-0547">Nucleotide-binding</keyword>
<organism evidence="7 8">
    <name type="scientific">Kalanchoe fedtschenkoi</name>
    <name type="common">Lavender scallops</name>
    <name type="synonym">South American air plant</name>
    <dbReference type="NCBI Taxonomy" id="63787"/>
    <lineage>
        <taxon>Eukaryota</taxon>
        <taxon>Viridiplantae</taxon>
        <taxon>Streptophyta</taxon>
        <taxon>Embryophyta</taxon>
        <taxon>Tracheophyta</taxon>
        <taxon>Spermatophyta</taxon>
        <taxon>Magnoliopsida</taxon>
        <taxon>eudicotyledons</taxon>
        <taxon>Gunneridae</taxon>
        <taxon>Pentapetalae</taxon>
        <taxon>Saxifragales</taxon>
        <taxon>Crassulaceae</taxon>
        <taxon>Kalanchoe</taxon>
    </lineage>
</organism>
<dbReference type="PANTHER" id="PTHR11088">
    <property type="entry name" value="TRNA DIMETHYLALLYLTRANSFERASE"/>
    <property type="match status" value="1"/>
</dbReference>
<dbReference type="AlphaFoldDB" id="A0A7N0U1F8"/>
<dbReference type="GO" id="GO:0006400">
    <property type="term" value="P:tRNA modification"/>
    <property type="evidence" value="ECO:0007669"/>
    <property type="project" value="TreeGrafter"/>
</dbReference>
<evidence type="ECO:0008006" key="9">
    <source>
        <dbReference type="Google" id="ProtNLM"/>
    </source>
</evidence>
<dbReference type="GO" id="GO:0005524">
    <property type="term" value="F:ATP binding"/>
    <property type="evidence" value="ECO:0007669"/>
    <property type="project" value="UniProtKB-KW"/>
</dbReference>
<dbReference type="Gene3D" id="1.10.287.890">
    <property type="entry name" value="Crystal structure of tRNA isopentenylpyrophosphate transferase (bh2366) domain"/>
    <property type="match status" value="1"/>
</dbReference>
<keyword evidence="5" id="KW-0067">ATP-binding</keyword>
<keyword evidence="2" id="KW-0808">Transferase</keyword>
<sequence length="351" mass="39263">MNLSFPHDFDLPKTLPLSQSNNALLASLTSFSRHPHMAPPDPPRISIRSHHDAVDSRRRRRPKEKIVVVMGATGTGKSRLSVDLATRCIPSAEIINCDKIQLYRGLDITTNKIPLHDRRGVAHHLFGEFETELSTADYRAIASAAVNDVVSRRKVPLLVGGSNSFIHALLAHPFAPRSDPFSGPDPVSPPLRYTCCFLWVDVSIPVLNQYLSKRVDDMLRAGMFEEMEDYFTTPASRSAAGINRAIGVPEFEPYFRKYPRRIEGGEDEDVGAGERIECYARAVKAIKENTCQLAKRQVGKIQRLREAGWDLKRLDATEAFRAAMANEAAAEEAWEKNVVEQSVKIVKHFFG</sequence>
<dbReference type="Pfam" id="PF01715">
    <property type="entry name" value="IPPT"/>
    <property type="match status" value="2"/>
</dbReference>
<keyword evidence="3" id="KW-0203">Cytokinin biosynthesis</keyword>
<dbReference type="InterPro" id="IPR027417">
    <property type="entry name" value="P-loop_NTPase"/>
</dbReference>
<dbReference type="OMA" id="ANSIVRC"/>
<evidence type="ECO:0000313" key="8">
    <source>
        <dbReference type="Proteomes" id="UP000594263"/>
    </source>
</evidence>
<dbReference type="GO" id="GO:0009691">
    <property type="term" value="P:cytokinin biosynthetic process"/>
    <property type="evidence" value="ECO:0007669"/>
    <property type="project" value="UniProtKB-KW"/>
</dbReference>
<dbReference type="EnsemblPlants" id="Kaladp0050s0314.1.v1.1">
    <property type="protein sequence ID" value="Kaladp0050s0314.1.v1.1.CDS.1"/>
    <property type="gene ID" value="Kaladp0050s0314.v1.1"/>
</dbReference>
<evidence type="ECO:0000256" key="6">
    <source>
        <dbReference type="SAM" id="MobiDB-lite"/>
    </source>
</evidence>
<protein>
    <recommendedName>
        <fullName evidence="9">Adenylate isopentenyltransferase</fullName>
    </recommendedName>
</protein>
<dbReference type="Gene3D" id="3.40.50.300">
    <property type="entry name" value="P-loop containing nucleotide triphosphate hydrolases"/>
    <property type="match status" value="1"/>
</dbReference>
<proteinExistence type="inferred from homology"/>
<name>A0A7N0U1F8_KALFE</name>
<reference evidence="7" key="1">
    <citation type="submission" date="2021-01" db="UniProtKB">
        <authorList>
            <consortium name="EnsemblPlants"/>
        </authorList>
    </citation>
    <scope>IDENTIFICATION</scope>
</reference>
<accession>A0A7N0U1F8</accession>
<evidence type="ECO:0000256" key="3">
    <source>
        <dbReference type="ARBA" id="ARBA00022712"/>
    </source>
</evidence>
<dbReference type="InterPro" id="IPR039657">
    <property type="entry name" value="Dimethylallyltransferase"/>
</dbReference>
<evidence type="ECO:0000256" key="4">
    <source>
        <dbReference type="ARBA" id="ARBA00022741"/>
    </source>
</evidence>
<evidence type="ECO:0000313" key="7">
    <source>
        <dbReference type="EnsemblPlants" id="Kaladp0050s0314.1.v1.1.CDS.1"/>
    </source>
</evidence>
<evidence type="ECO:0000256" key="5">
    <source>
        <dbReference type="ARBA" id="ARBA00022840"/>
    </source>
</evidence>
<evidence type="ECO:0000256" key="2">
    <source>
        <dbReference type="ARBA" id="ARBA00022679"/>
    </source>
</evidence>
<dbReference type="Gramene" id="Kaladp0050s0314.1.v1.1">
    <property type="protein sequence ID" value="Kaladp0050s0314.1.v1.1.CDS.1"/>
    <property type="gene ID" value="Kaladp0050s0314.v1.1"/>
</dbReference>
<keyword evidence="8" id="KW-1185">Reference proteome</keyword>